<dbReference type="Pfam" id="PF19539">
    <property type="entry name" value="DUF6063"/>
    <property type="match status" value="1"/>
</dbReference>
<dbReference type="InterPro" id="IPR045707">
    <property type="entry name" value="DUF6063"/>
</dbReference>
<keyword evidence="3" id="KW-1185">Reference proteome</keyword>
<comment type="caution">
    <text evidence="2">The sequence shown here is derived from an EMBL/GenBank/DDBJ whole genome shotgun (WGS) entry which is preliminary data.</text>
</comment>
<reference evidence="2 3" key="2">
    <citation type="submission" date="2008-11" db="EMBL/GenBank/DDBJ databases">
        <authorList>
            <person name="Fulton L."/>
            <person name="Clifton S."/>
            <person name="Fulton B."/>
            <person name="Xu J."/>
            <person name="Minx P."/>
            <person name="Pepin K.H."/>
            <person name="Johnson M."/>
            <person name="Bhonagiri V."/>
            <person name="Nash W.E."/>
            <person name="Mardis E.R."/>
            <person name="Wilson R.K."/>
        </authorList>
    </citation>
    <scope>NUCLEOTIDE SEQUENCE [LARGE SCALE GENOMIC DNA]</scope>
    <source>
        <strain evidence="2 3">ATCC 43243</strain>
    </source>
</reference>
<name>B7APC5_9FIRM</name>
<protein>
    <submittedName>
        <fullName evidence="2">Uncharacterized protein</fullName>
    </submittedName>
</protein>
<dbReference type="AlphaFoldDB" id="B7APC5"/>
<organism evidence="2 3">
    <name type="scientific">[Bacteroides] pectinophilus ATCC 43243</name>
    <dbReference type="NCBI Taxonomy" id="483218"/>
    <lineage>
        <taxon>Bacteria</taxon>
        <taxon>Bacillati</taxon>
        <taxon>Bacillota</taxon>
        <taxon>Clostridia</taxon>
        <taxon>Eubacteriales</taxon>
    </lineage>
</organism>
<sequence>MEQRNLDKALDIVSKLLMGEEISEKGSNAALYQEYNNNGEVYDIVHMSLKKMNIHMYEYANGLYVSAGENNRAFGYSNEELRREIGIRNNRELYLAYFVIYNVLTFFLPVIGQYGIF</sequence>
<dbReference type="STRING" id="483218.BACPEC_00530"/>
<accession>B7APC5</accession>
<feature type="transmembrane region" description="Helical" evidence="1">
    <location>
        <begin position="93"/>
        <end position="116"/>
    </location>
</feature>
<keyword evidence="1" id="KW-1133">Transmembrane helix</keyword>
<gene>
    <name evidence="2" type="ORF">BACPEC_00530</name>
</gene>
<proteinExistence type="predicted"/>
<evidence type="ECO:0000313" key="2">
    <source>
        <dbReference type="EMBL" id="EEC58399.1"/>
    </source>
</evidence>
<dbReference type="HOGENOM" id="CLU_2080053_0_0_9"/>
<reference evidence="2 3" key="1">
    <citation type="submission" date="2008-11" db="EMBL/GenBank/DDBJ databases">
        <title>Draft genome sequence of Bacteroides pectinophilus (ATCC 43243).</title>
        <authorList>
            <person name="Sudarsanam P."/>
            <person name="Ley R."/>
            <person name="Guruge J."/>
            <person name="Turnbaugh P.J."/>
            <person name="Mahowald M."/>
            <person name="Liep D."/>
            <person name="Gordon J."/>
        </authorList>
    </citation>
    <scope>NUCLEOTIDE SEQUENCE [LARGE SCALE GENOMIC DNA]</scope>
    <source>
        <strain evidence="2 3">ATCC 43243</strain>
    </source>
</reference>
<dbReference type="Proteomes" id="UP000003136">
    <property type="component" value="Unassembled WGS sequence"/>
</dbReference>
<dbReference type="eggNOG" id="ENOG502ZBX6">
    <property type="taxonomic scope" value="Bacteria"/>
</dbReference>
<keyword evidence="1" id="KW-0812">Transmembrane</keyword>
<keyword evidence="1" id="KW-0472">Membrane</keyword>
<dbReference type="EMBL" id="ABVQ01000034">
    <property type="protein sequence ID" value="EEC58399.1"/>
    <property type="molecule type" value="Genomic_DNA"/>
</dbReference>
<evidence type="ECO:0000313" key="3">
    <source>
        <dbReference type="Proteomes" id="UP000003136"/>
    </source>
</evidence>
<evidence type="ECO:0000256" key="1">
    <source>
        <dbReference type="SAM" id="Phobius"/>
    </source>
</evidence>